<dbReference type="OrthoDB" id="6396588at2"/>
<dbReference type="EMBL" id="FIZY01000008">
    <property type="protein sequence ID" value="CZF80081.1"/>
    <property type="molecule type" value="Genomic_DNA"/>
</dbReference>
<accession>A0A128F1C5</accession>
<evidence type="ECO:0000256" key="3">
    <source>
        <dbReference type="ARBA" id="ARBA00023163"/>
    </source>
</evidence>
<dbReference type="PANTHER" id="PTHR47894:SF1">
    <property type="entry name" value="HTH-TYPE TRANSCRIPTIONAL REGULATOR VQSM"/>
    <property type="match status" value="1"/>
</dbReference>
<dbReference type="SMART" id="SM00342">
    <property type="entry name" value="HTH_ARAC"/>
    <property type="match status" value="1"/>
</dbReference>
<dbReference type="AlphaFoldDB" id="A0A128F1C5"/>
<dbReference type="InterPro" id="IPR009057">
    <property type="entry name" value="Homeodomain-like_sf"/>
</dbReference>
<evidence type="ECO:0000259" key="4">
    <source>
        <dbReference type="PROSITE" id="PS01124"/>
    </source>
</evidence>
<gene>
    <name evidence="5" type="primary">virS_1</name>
    <name evidence="5" type="ORF">GMA8713_01245</name>
</gene>
<sequence length="111" mass="12564">MVLIKNVGYPSTNDIATQVQAFILQSPGKFPSAEQVSAHFHCSLRVLNRKLSESGQTYQKVLGKTRQNLAVKYLQQTSMKFEDISTLVGFSEPANFYKAFKKWTGRTPVEY</sequence>
<dbReference type="GO" id="GO:0000976">
    <property type="term" value="F:transcription cis-regulatory region binding"/>
    <property type="evidence" value="ECO:0007669"/>
    <property type="project" value="TreeGrafter"/>
</dbReference>
<dbReference type="InterPro" id="IPR018060">
    <property type="entry name" value="HTH_AraC"/>
</dbReference>
<evidence type="ECO:0000313" key="5">
    <source>
        <dbReference type="EMBL" id="CZF80081.1"/>
    </source>
</evidence>
<evidence type="ECO:0000256" key="2">
    <source>
        <dbReference type="ARBA" id="ARBA00023125"/>
    </source>
</evidence>
<dbReference type="PANTHER" id="PTHR47894">
    <property type="entry name" value="HTH-TYPE TRANSCRIPTIONAL REGULATOR GADX"/>
    <property type="match status" value="1"/>
</dbReference>
<protein>
    <submittedName>
        <fullName evidence="5">HTH-type transcriptional regulator VirS</fullName>
    </submittedName>
</protein>
<organism evidence="5 6">
    <name type="scientific">Grimontia marina</name>
    <dbReference type="NCBI Taxonomy" id="646534"/>
    <lineage>
        <taxon>Bacteria</taxon>
        <taxon>Pseudomonadati</taxon>
        <taxon>Pseudomonadota</taxon>
        <taxon>Gammaproteobacteria</taxon>
        <taxon>Vibrionales</taxon>
        <taxon>Vibrionaceae</taxon>
        <taxon>Grimontia</taxon>
    </lineage>
</organism>
<dbReference type="Pfam" id="PF12833">
    <property type="entry name" value="HTH_18"/>
    <property type="match status" value="1"/>
</dbReference>
<keyword evidence="6" id="KW-1185">Reference proteome</keyword>
<dbReference type="RefSeq" id="WP_062706903.1">
    <property type="nucleotide sequence ID" value="NZ_CAWRCI010000008.1"/>
</dbReference>
<dbReference type="Gene3D" id="1.10.10.60">
    <property type="entry name" value="Homeodomain-like"/>
    <property type="match status" value="1"/>
</dbReference>
<keyword evidence="3" id="KW-0804">Transcription</keyword>
<dbReference type="Proteomes" id="UP000073601">
    <property type="component" value="Unassembled WGS sequence"/>
</dbReference>
<reference evidence="6" key="1">
    <citation type="submission" date="2016-02" db="EMBL/GenBank/DDBJ databases">
        <authorList>
            <person name="Rodrigo-Torres Lidia"/>
            <person name="Arahal R.David."/>
        </authorList>
    </citation>
    <scope>NUCLEOTIDE SEQUENCE [LARGE SCALE GENOMIC DNA]</scope>
    <source>
        <strain evidence="6">CECT 8713</strain>
    </source>
</reference>
<feature type="domain" description="HTH araC/xylS-type" evidence="4">
    <location>
        <begin position="17"/>
        <end position="111"/>
    </location>
</feature>
<name>A0A128F1C5_9GAMM</name>
<dbReference type="GO" id="GO:0005829">
    <property type="term" value="C:cytosol"/>
    <property type="evidence" value="ECO:0007669"/>
    <property type="project" value="TreeGrafter"/>
</dbReference>
<dbReference type="SUPFAM" id="SSF46689">
    <property type="entry name" value="Homeodomain-like"/>
    <property type="match status" value="1"/>
</dbReference>
<evidence type="ECO:0000313" key="6">
    <source>
        <dbReference type="Proteomes" id="UP000073601"/>
    </source>
</evidence>
<dbReference type="GO" id="GO:0003700">
    <property type="term" value="F:DNA-binding transcription factor activity"/>
    <property type="evidence" value="ECO:0007669"/>
    <property type="project" value="InterPro"/>
</dbReference>
<proteinExistence type="predicted"/>
<keyword evidence="1" id="KW-0805">Transcription regulation</keyword>
<evidence type="ECO:0000256" key="1">
    <source>
        <dbReference type="ARBA" id="ARBA00023015"/>
    </source>
</evidence>
<keyword evidence="2" id="KW-0238">DNA-binding</keyword>
<dbReference type="PROSITE" id="PS01124">
    <property type="entry name" value="HTH_ARAC_FAMILY_2"/>
    <property type="match status" value="1"/>
</dbReference>